<dbReference type="EMBL" id="WLYK01000013">
    <property type="protein sequence ID" value="MTD17068.1"/>
    <property type="molecule type" value="Genomic_DNA"/>
</dbReference>
<evidence type="ECO:0000259" key="1">
    <source>
        <dbReference type="SMART" id="SM00849"/>
    </source>
</evidence>
<dbReference type="SUPFAM" id="SSF56281">
    <property type="entry name" value="Metallo-hydrolase/oxidoreductase"/>
    <property type="match status" value="1"/>
</dbReference>
<dbReference type="InterPro" id="IPR050855">
    <property type="entry name" value="NDM-1-like"/>
</dbReference>
<organism evidence="2 3">
    <name type="scientific">Nakamurella alba</name>
    <dbReference type="NCBI Taxonomy" id="2665158"/>
    <lineage>
        <taxon>Bacteria</taxon>
        <taxon>Bacillati</taxon>
        <taxon>Actinomycetota</taxon>
        <taxon>Actinomycetes</taxon>
        <taxon>Nakamurellales</taxon>
        <taxon>Nakamurellaceae</taxon>
        <taxon>Nakamurella</taxon>
    </lineage>
</organism>
<accession>A0A7K1FSF4</accession>
<evidence type="ECO:0000313" key="3">
    <source>
        <dbReference type="Proteomes" id="UP000460221"/>
    </source>
</evidence>
<feature type="domain" description="Metallo-beta-lactamase" evidence="1">
    <location>
        <begin position="31"/>
        <end position="213"/>
    </location>
</feature>
<dbReference type="PANTHER" id="PTHR42951">
    <property type="entry name" value="METALLO-BETA-LACTAMASE DOMAIN-CONTAINING"/>
    <property type="match status" value="1"/>
</dbReference>
<sequence>MAGRSADRLVQAGWTFVHDGIAVRTSRREHTTSTLILADPAAAEGSEVVLVDPAWDPDELDEIAASLDGLRIAAGFATHAHHDHLLWHPDLGRAPRWSSPMTAALARLHRDELLEQLGRDWPRPLTALFGRVEGLPAGTVPWQGPTIQLITHDAHESGHTALWVPERRVLVAGDMLSDVELPLVQNGSLDAYAVGLATLRPYASAARVVVPGHGRPGDDGAERWRADHRYVDRLMAGLDPEDPRRANHGMEQAHALSLELARSNLAAPG</sequence>
<keyword evidence="2" id="KW-0378">Hydrolase</keyword>
<evidence type="ECO:0000313" key="2">
    <source>
        <dbReference type="EMBL" id="MTD17068.1"/>
    </source>
</evidence>
<dbReference type="AlphaFoldDB" id="A0A7K1FSF4"/>
<dbReference type="RefSeq" id="WP_154771067.1">
    <property type="nucleotide sequence ID" value="NZ_WLYK01000013.1"/>
</dbReference>
<protein>
    <submittedName>
        <fullName evidence="2">MBL fold metallo-hydrolase</fullName>
    </submittedName>
</protein>
<name>A0A7K1FSF4_9ACTN</name>
<comment type="caution">
    <text evidence="2">The sequence shown here is derived from an EMBL/GenBank/DDBJ whole genome shotgun (WGS) entry which is preliminary data.</text>
</comment>
<gene>
    <name evidence="2" type="ORF">GIS00_24330</name>
</gene>
<dbReference type="PANTHER" id="PTHR42951:SF22">
    <property type="entry name" value="METALLO BETA-LACTAMASE SUPERFAMILY LIPOPROTEIN"/>
    <property type="match status" value="1"/>
</dbReference>
<reference evidence="2 3" key="1">
    <citation type="submission" date="2019-11" db="EMBL/GenBank/DDBJ databases">
        <authorList>
            <person name="Jiang L.-Q."/>
        </authorList>
    </citation>
    <scope>NUCLEOTIDE SEQUENCE [LARGE SCALE GENOMIC DNA]</scope>
    <source>
        <strain evidence="2 3">YIM 132087</strain>
    </source>
</reference>
<dbReference type="InterPro" id="IPR001279">
    <property type="entry name" value="Metallo-B-lactamas"/>
</dbReference>
<proteinExistence type="predicted"/>
<dbReference type="Gene3D" id="3.60.15.10">
    <property type="entry name" value="Ribonuclease Z/Hydroxyacylglutathione hydrolase-like"/>
    <property type="match status" value="1"/>
</dbReference>
<dbReference type="GO" id="GO:0016787">
    <property type="term" value="F:hydrolase activity"/>
    <property type="evidence" value="ECO:0007669"/>
    <property type="project" value="UniProtKB-KW"/>
</dbReference>
<dbReference type="SMART" id="SM00849">
    <property type="entry name" value="Lactamase_B"/>
    <property type="match status" value="1"/>
</dbReference>
<keyword evidence="3" id="KW-1185">Reference proteome</keyword>
<dbReference type="Proteomes" id="UP000460221">
    <property type="component" value="Unassembled WGS sequence"/>
</dbReference>
<dbReference type="InterPro" id="IPR036866">
    <property type="entry name" value="RibonucZ/Hydroxyglut_hydro"/>
</dbReference>
<dbReference type="Pfam" id="PF00753">
    <property type="entry name" value="Lactamase_B"/>
    <property type="match status" value="1"/>
</dbReference>